<feature type="compositionally biased region" description="Basic and acidic residues" evidence="12">
    <location>
        <begin position="9"/>
        <end position="28"/>
    </location>
</feature>
<gene>
    <name evidence="14" type="primary">mrcB</name>
    <name evidence="11" type="synonym">mtgA</name>
    <name evidence="14" type="ORF">Maq22A_c10845</name>
</gene>
<evidence type="ECO:0000256" key="12">
    <source>
        <dbReference type="SAM" id="MobiDB-lite"/>
    </source>
</evidence>
<dbReference type="PATRIC" id="fig|270351.10.peg.2089"/>
<dbReference type="OrthoDB" id="9766909at2"/>
<keyword evidence="6 11" id="KW-0133">Cell shape</keyword>
<evidence type="ECO:0000256" key="11">
    <source>
        <dbReference type="HAMAP-Rule" id="MF_00766"/>
    </source>
</evidence>
<name>A0A0C6FRR5_9HYPH</name>
<dbReference type="EMBL" id="AP014704">
    <property type="protein sequence ID" value="BAQ45440.1"/>
    <property type="molecule type" value="Genomic_DNA"/>
</dbReference>
<evidence type="ECO:0000313" key="15">
    <source>
        <dbReference type="Proteomes" id="UP000061432"/>
    </source>
</evidence>
<dbReference type="GO" id="GO:0009274">
    <property type="term" value="C:peptidoglycan-based cell wall"/>
    <property type="evidence" value="ECO:0007669"/>
    <property type="project" value="InterPro"/>
</dbReference>
<dbReference type="Proteomes" id="UP000061432">
    <property type="component" value="Chromosome"/>
</dbReference>
<keyword evidence="5 11" id="KW-0812">Transmembrane</keyword>
<dbReference type="GO" id="GO:0009252">
    <property type="term" value="P:peptidoglycan biosynthetic process"/>
    <property type="evidence" value="ECO:0007669"/>
    <property type="project" value="UniProtKB-UniRule"/>
</dbReference>
<dbReference type="HAMAP" id="MF_00766">
    <property type="entry name" value="PGT_MtgA"/>
    <property type="match status" value="1"/>
</dbReference>
<evidence type="ECO:0000256" key="9">
    <source>
        <dbReference type="ARBA" id="ARBA00023136"/>
    </source>
</evidence>
<evidence type="ECO:0000256" key="3">
    <source>
        <dbReference type="ARBA" id="ARBA00022676"/>
    </source>
</evidence>
<dbReference type="AlphaFoldDB" id="A0A0C6FRR5"/>
<dbReference type="GO" id="GO:0008955">
    <property type="term" value="F:peptidoglycan glycosyltransferase activity"/>
    <property type="evidence" value="ECO:0007669"/>
    <property type="project" value="UniProtKB-UniRule"/>
</dbReference>
<dbReference type="UniPathway" id="UPA00219"/>
<keyword evidence="8 11" id="KW-1133">Transmembrane helix</keyword>
<evidence type="ECO:0000256" key="6">
    <source>
        <dbReference type="ARBA" id="ARBA00022960"/>
    </source>
</evidence>
<sequence>MVSSYRRARREEGRIQEPRVTADRDGAGRDGNVLRPLRRLEPSHAPVAGSATRARGRRVLRAVLLVPVMAVVLVLVLALVYRALTPPSTLMLGRWVTLQPVSRIAVPLEAIAPALVQGVVASEDQRLCLHGGVDWDALWSVVDDEDGPSRGASTVTMQTVKNVFLWPGRSYLRKALEIPLALMVDLVWGKRRTMEIYLNVAEWGEGIFGAEAAARHWFGKSARDLTRGEAAMLVAILPNPILRNPRRPTRGLRAIANRIQGRTSGIGGLSQCVRP</sequence>
<dbReference type="Pfam" id="PF00912">
    <property type="entry name" value="Transgly"/>
    <property type="match status" value="1"/>
</dbReference>
<protein>
    <recommendedName>
        <fullName evidence="11">Biosynthetic peptidoglycan transglycosylase</fullName>
        <ecNumber evidence="11">2.4.99.28</ecNumber>
    </recommendedName>
    <alternativeName>
        <fullName evidence="11">Glycan polymerase</fullName>
    </alternativeName>
    <alternativeName>
        <fullName evidence="11">Peptidoglycan glycosyltransferase MtgA</fullName>
        <shortName evidence="11">PGT</shortName>
    </alternativeName>
</protein>
<keyword evidence="1 11" id="KW-1003">Cell membrane</keyword>
<dbReference type="PANTHER" id="PTHR30400:SF0">
    <property type="entry name" value="BIOSYNTHETIC PEPTIDOGLYCAN TRANSGLYCOSYLASE"/>
    <property type="match status" value="1"/>
</dbReference>
<dbReference type="KEGG" id="maqu:Maq22A_c10845"/>
<evidence type="ECO:0000256" key="4">
    <source>
        <dbReference type="ARBA" id="ARBA00022679"/>
    </source>
</evidence>
<dbReference type="InterPro" id="IPR011812">
    <property type="entry name" value="Pep_trsgly"/>
</dbReference>
<evidence type="ECO:0000256" key="5">
    <source>
        <dbReference type="ARBA" id="ARBA00022692"/>
    </source>
</evidence>
<dbReference type="Gene3D" id="1.10.3810.10">
    <property type="entry name" value="Biosynthetic peptidoglycan transglycosylase-like"/>
    <property type="match status" value="1"/>
</dbReference>
<comment type="catalytic activity">
    <reaction evidence="11">
        <text>[GlcNAc-(1-&gt;4)-Mur2Ac(oyl-L-Ala-gamma-D-Glu-L-Lys-D-Ala-D-Ala)](n)-di-trans,octa-cis-undecaprenyl diphosphate + beta-D-GlcNAc-(1-&gt;4)-Mur2Ac(oyl-L-Ala-gamma-D-Glu-L-Lys-D-Ala-D-Ala)-di-trans,octa-cis-undecaprenyl diphosphate = [GlcNAc-(1-&gt;4)-Mur2Ac(oyl-L-Ala-gamma-D-Glu-L-Lys-D-Ala-D-Ala)](n+1)-di-trans,octa-cis-undecaprenyl diphosphate + di-trans,octa-cis-undecaprenyl diphosphate + H(+)</text>
        <dbReference type="Rhea" id="RHEA:23708"/>
        <dbReference type="Rhea" id="RHEA-COMP:9602"/>
        <dbReference type="Rhea" id="RHEA-COMP:9603"/>
        <dbReference type="ChEBI" id="CHEBI:15378"/>
        <dbReference type="ChEBI" id="CHEBI:58405"/>
        <dbReference type="ChEBI" id="CHEBI:60033"/>
        <dbReference type="ChEBI" id="CHEBI:78435"/>
        <dbReference type="EC" id="2.4.99.28"/>
    </reaction>
</comment>
<keyword evidence="7 11" id="KW-0573">Peptidoglycan synthesis</keyword>
<dbReference type="InterPro" id="IPR001264">
    <property type="entry name" value="Glyco_trans_51"/>
</dbReference>
<dbReference type="NCBIfam" id="TIGR02070">
    <property type="entry name" value="mono_pep_trsgly"/>
    <property type="match status" value="1"/>
</dbReference>
<keyword evidence="4 11" id="KW-0808">Transferase</keyword>
<evidence type="ECO:0000259" key="13">
    <source>
        <dbReference type="Pfam" id="PF00912"/>
    </source>
</evidence>
<accession>A0A0C6FRR5</accession>
<dbReference type="GO" id="GO:0016763">
    <property type="term" value="F:pentosyltransferase activity"/>
    <property type="evidence" value="ECO:0007669"/>
    <property type="project" value="InterPro"/>
</dbReference>
<dbReference type="SUPFAM" id="SSF53955">
    <property type="entry name" value="Lysozyme-like"/>
    <property type="match status" value="1"/>
</dbReference>
<dbReference type="GO" id="GO:0005886">
    <property type="term" value="C:plasma membrane"/>
    <property type="evidence" value="ECO:0007669"/>
    <property type="project" value="UniProtKB-SubCell"/>
</dbReference>
<feature type="domain" description="Glycosyl transferase family 51" evidence="13">
    <location>
        <begin position="99"/>
        <end position="258"/>
    </location>
</feature>
<keyword evidence="10 11" id="KW-0961">Cell wall biogenesis/degradation</keyword>
<feature type="transmembrane region" description="Helical" evidence="11">
    <location>
        <begin position="62"/>
        <end position="84"/>
    </location>
</feature>
<reference evidence="15" key="2">
    <citation type="submission" date="2015-01" db="EMBL/GenBank/DDBJ databases">
        <title>Complete genome sequence of Methylobacterium aquaticum strain 22A.</title>
        <authorList>
            <person name="Tani A."/>
            <person name="Ogura Y."/>
            <person name="Hayashi T."/>
        </authorList>
    </citation>
    <scope>NUCLEOTIDE SEQUENCE [LARGE SCALE GENOMIC DNA]</scope>
    <source>
        <strain evidence="15">MA-22A</strain>
    </source>
</reference>
<evidence type="ECO:0000256" key="2">
    <source>
        <dbReference type="ARBA" id="ARBA00022519"/>
    </source>
</evidence>
<feature type="region of interest" description="Disordered" evidence="12">
    <location>
        <begin position="1"/>
        <end position="33"/>
    </location>
</feature>
<comment type="similarity">
    <text evidence="11">Belongs to the glycosyltransferase 51 family.</text>
</comment>
<comment type="function">
    <text evidence="11">Peptidoglycan polymerase that catalyzes glycan chain elongation from lipid-linked precursors.</text>
</comment>
<evidence type="ECO:0000313" key="14">
    <source>
        <dbReference type="EMBL" id="BAQ45440.1"/>
    </source>
</evidence>
<keyword evidence="9 11" id="KW-0472">Membrane</keyword>
<proteinExistence type="inferred from homology"/>
<evidence type="ECO:0000256" key="1">
    <source>
        <dbReference type="ARBA" id="ARBA00022475"/>
    </source>
</evidence>
<dbReference type="EC" id="2.4.99.28" evidence="11"/>
<evidence type="ECO:0000256" key="10">
    <source>
        <dbReference type="ARBA" id="ARBA00023316"/>
    </source>
</evidence>
<reference evidence="14 15" key="1">
    <citation type="journal article" date="2015" name="Genome Announc.">
        <title>Complete Genome Sequence of Methylobacterium aquaticum Strain 22A, Isolated from Racomitrium japonicum Moss.</title>
        <authorList>
            <person name="Tani A."/>
            <person name="Ogura Y."/>
            <person name="Hayashi T."/>
            <person name="Kimbara K."/>
        </authorList>
    </citation>
    <scope>NUCLEOTIDE SEQUENCE [LARGE SCALE GENOMIC DNA]</scope>
    <source>
        <strain evidence="14 15">MA-22A</strain>
    </source>
</reference>
<dbReference type="InterPro" id="IPR023346">
    <property type="entry name" value="Lysozyme-like_dom_sf"/>
</dbReference>
<keyword evidence="3 11" id="KW-0328">Glycosyltransferase</keyword>
<comment type="pathway">
    <text evidence="11">Cell wall biogenesis; peptidoglycan biosynthesis.</text>
</comment>
<evidence type="ECO:0000256" key="7">
    <source>
        <dbReference type="ARBA" id="ARBA00022984"/>
    </source>
</evidence>
<dbReference type="GO" id="GO:0071555">
    <property type="term" value="P:cell wall organization"/>
    <property type="evidence" value="ECO:0007669"/>
    <property type="project" value="UniProtKB-KW"/>
</dbReference>
<dbReference type="GO" id="GO:0008360">
    <property type="term" value="P:regulation of cell shape"/>
    <property type="evidence" value="ECO:0007669"/>
    <property type="project" value="UniProtKB-KW"/>
</dbReference>
<comment type="subcellular location">
    <subcellularLocation>
        <location evidence="11">Cell inner membrane</location>
        <topology evidence="11">Single-pass membrane protein</topology>
    </subcellularLocation>
</comment>
<dbReference type="STRING" id="270351.Maq22A_c10845"/>
<evidence type="ECO:0000256" key="8">
    <source>
        <dbReference type="ARBA" id="ARBA00022989"/>
    </source>
</evidence>
<dbReference type="InterPro" id="IPR036950">
    <property type="entry name" value="PBP_transglycosylase"/>
</dbReference>
<dbReference type="PANTHER" id="PTHR30400">
    <property type="entry name" value="MONOFUNCTIONAL BIOSYNTHETIC PEPTIDOGLYCAN TRANSGLYCOSYLASE"/>
    <property type="match status" value="1"/>
</dbReference>
<organism evidence="14 15">
    <name type="scientific">Methylobacterium aquaticum</name>
    <dbReference type="NCBI Taxonomy" id="270351"/>
    <lineage>
        <taxon>Bacteria</taxon>
        <taxon>Pseudomonadati</taxon>
        <taxon>Pseudomonadota</taxon>
        <taxon>Alphaproteobacteria</taxon>
        <taxon>Hyphomicrobiales</taxon>
        <taxon>Methylobacteriaceae</taxon>
        <taxon>Methylobacterium</taxon>
    </lineage>
</organism>
<keyword evidence="2 11" id="KW-0997">Cell inner membrane</keyword>